<protein>
    <submittedName>
        <fullName evidence="2">Porin</fullName>
    </submittedName>
</protein>
<dbReference type="Gene3D" id="2.40.160.10">
    <property type="entry name" value="Porin"/>
    <property type="match status" value="1"/>
</dbReference>
<dbReference type="Pfam" id="PF07396">
    <property type="entry name" value="Porin_O_P"/>
    <property type="match status" value="1"/>
</dbReference>
<keyword evidence="3" id="KW-1185">Reference proteome</keyword>
<dbReference type="Proteomes" id="UP000295096">
    <property type="component" value="Unassembled WGS sequence"/>
</dbReference>
<evidence type="ECO:0000256" key="1">
    <source>
        <dbReference type="SAM" id="MobiDB-lite"/>
    </source>
</evidence>
<feature type="compositionally biased region" description="Low complexity" evidence="1">
    <location>
        <begin position="100"/>
        <end position="111"/>
    </location>
</feature>
<dbReference type="AlphaFoldDB" id="A0A4R5Q8J4"/>
<dbReference type="RefSeq" id="WP_133291932.1">
    <property type="nucleotide sequence ID" value="NZ_SMSJ01000073.1"/>
</dbReference>
<organism evidence="2 3">
    <name type="scientific">Dankookia rubra</name>
    <dbReference type="NCBI Taxonomy" id="1442381"/>
    <lineage>
        <taxon>Bacteria</taxon>
        <taxon>Pseudomonadati</taxon>
        <taxon>Pseudomonadota</taxon>
        <taxon>Alphaproteobacteria</taxon>
        <taxon>Acetobacterales</taxon>
        <taxon>Roseomonadaceae</taxon>
        <taxon>Dankookia</taxon>
    </lineage>
</organism>
<dbReference type="InterPro" id="IPR023614">
    <property type="entry name" value="Porin_dom_sf"/>
</dbReference>
<dbReference type="EMBL" id="SMSJ01000073">
    <property type="protein sequence ID" value="TDH59274.1"/>
    <property type="molecule type" value="Genomic_DNA"/>
</dbReference>
<dbReference type="OrthoDB" id="7217987at2"/>
<dbReference type="InterPro" id="IPR010870">
    <property type="entry name" value="Porin_O/P"/>
</dbReference>
<comment type="caution">
    <text evidence="2">The sequence shown here is derived from an EMBL/GenBank/DDBJ whole genome shotgun (WGS) entry which is preliminary data.</text>
</comment>
<evidence type="ECO:0000313" key="3">
    <source>
        <dbReference type="Proteomes" id="UP000295096"/>
    </source>
</evidence>
<name>A0A4R5Q8J4_9PROT</name>
<reference evidence="2 3" key="1">
    <citation type="journal article" date="2016" name="J. Microbiol.">
        <title>Dankookia rubra gen. nov., sp. nov., an alphaproteobacterium isolated from sediment of a shallow stream.</title>
        <authorList>
            <person name="Kim W.H."/>
            <person name="Kim D.H."/>
            <person name="Kang K."/>
            <person name="Ahn T.Y."/>
        </authorList>
    </citation>
    <scope>NUCLEOTIDE SEQUENCE [LARGE SCALE GENOMIC DNA]</scope>
    <source>
        <strain evidence="2 3">JCM30602</strain>
    </source>
</reference>
<gene>
    <name evidence="2" type="ORF">E2C06_28270</name>
</gene>
<feature type="compositionally biased region" description="Low complexity" evidence="1">
    <location>
        <begin position="71"/>
        <end position="88"/>
    </location>
</feature>
<proteinExistence type="predicted"/>
<evidence type="ECO:0000313" key="2">
    <source>
        <dbReference type="EMBL" id="TDH59274.1"/>
    </source>
</evidence>
<sequence>MAATTRHTEARLVAGTMGLGLLLALGAAPARAQDAARMEAIERQIRSLQSELGKMRREMQAREAETRAAKQEAAQARGEARQAQATAQRRLDTVPPPAPAAAGQPAQAPPAEQVRLGFPSGRPTVTSGDGRFQAFLGGQFQYDVGGAVQGNLNPGASRLDSFGQNLRRGRLFFGFRYDDLQLNVTPDFGGSPDGSVGLYEANLNWTPVKPLTLTLGYFKPWITLQDSMSSNDFLFLERPSIVEIARSIAAGDGRSVVGGRWTQDRWFASAYLTGDSYGGNNTTQATSGQTGGVARIAGRPWTDADADLHLGLSGSYAFDIRRTGSGQSLQLRDRPELRIDQTRLIDTGALPAEKAYTYGPEFGLRWRNFLLQGEYIRIGVDQARSGAAPRPDLEFDGGYVEASWVITGEPRKYTTSGAAFARPVPAEPFTLDGGGWGAWEAMARWSVADLNDHVTRGRAQAATGGVYGGRQEVIGTGLSWYPNNYLRFMLNWDIVNVDRLNAAGTQQIGQRFHSIALRSQLAF</sequence>
<feature type="region of interest" description="Disordered" evidence="1">
    <location>
        <begin position="63"/>
        <end position="123"/>
    </location>
</feature>
<accession>A0A4R5Q8J4</accession>